<reference evidence="3 4" key="1">
    <citation type="submission" date="2016-04" db="EMBL/GenBank/DDBJ databases">
        <title>Complete genome sequence of Dokdonella koreensis DS-123T.</title>
        <authorList>
            <person name="Kim J.F."/>
            <person name="Lee H."/>
            <person name="Kwak M.-J."/>
        </authorList>
    </citation>
    <scope>NUCLEOTIDE SEQUENCE [LARGE SCALE GENOMIC DNA]</scope>
    <source>
        <strain evidence="3 4">DS-123</strain>
    </source>
</reference>
<feature type="transmembrane region" description="Helical" evidence="2">
    <location>
        <begin position="20"/>
        <end position="39"/>
    </location>
</feature>
<feature type="region of interest" description="Disordered" evidence="1">
    <location>
        <begin position="152"/>
        <end position="205"/>
    </location>
</feature>
<accession>A0A160DSE3</accession>
<dbReference type="Proteomes" id="UP000076830">
    <property type="component" value="Chromosome"/>
</dbReference>
<keyword evidence="2" id="KW-0472">Membrane</keyword>
<proteinExistence type="predicted"/>
<dbReference type="InterPro" id="IPR012902">
    <property type="entry name" value="N_methyl_site"/>
</dbReference>
<protein>
    <submittedName>
        <fullName evidence="3">General secretion pathway protein GspI</fullName>
    </submittedName>
</protein>
<evidence type="ECO:0000256" key="1">
    <source>
        <dbReference type="SAM" id="MobiDB-lite"/>
    </source>
</evidence>
<evidence type="ECO:0000256" key="2">
    <source>
        <dbReference type="SAM" id="Phobius"/>
    </source>
</evidence>
<keyword evidence="4" id="KW-1185">Reference proteome</keyword>
<dbReference type="OrthoDB" id="7864109at2"/>
<evidence type="ECO:0000313" key="4">
    <source>
        <dbReference type="Proteomes" id="UP000076830"/>
    </source>
</evidence>
<name>A0A160DSE3_9GAMM</name>
<dbReference type="EMBL" id="CP015249">
    <property type="protein sequence ID" value="ANB16791.1"/>
    <property type="molecule type" value="Genomic_DNA"/>
</dbReference>
<sequence>MPRHAPFAPRHARGFSLIEMVAAFLVFAIAVGVQMQILATSLHTTRRSAEYTQAALWAQSRLDVVGVGERIEEGDSSGRFDDKYSWELRVHKVDPQGIVPPPAMGGGIAGLSAEQQVAAAAQVGNSGALTISPVEIFQLDLTVVWGSRSKPHSETFSTLRATNPDDGSGGPGGINMPSMRTSAQPTGAAGGGRSSAVPGTGGGKR</sequence>
<dbReference type="AlphaFoldDB" id="A0A160DSE3"/>
<dbReference type="KEGG" id="dko:I596_755"/>
<feature type="compositionally biased region" description="Gly residues" evidence="1">
    <location>
        <begin position="188"/>
        <end position="205"/>
    </location>
</feature>
<organism evidence="3 4">
    <name type="scientific">Dokdonella koreensis DS-123</name>
    <dbReference type="NCBI Taxonomy" id="1300342"/>
    <lineage>
        <taxon>Bacteria</taxon>
        <taxon>Pseudomonadati</taxon>
        <taxon>Pseudomonadota</taxon>
        <taxon>Gammaproteobacteria</taxon>
        <taxon>Lysobacterales</taxon>
        <taxon>Rhodanobacteraceae</taxon>
        <taxon>Dokdonella</taxon>
    </lineage>
</organism>
<dbReference type="STRING" id="1300342.I596_755"/>
<keyword evidence="2" id="KW-0812">Transmembrane</keyword>
<evidence type="ECO:0000313" key="3">
    <source>
        <dbReference type="EMBL" id="ANB16791.1"/>
    </source>
</evidence>
<dbReference type="Pfam" id="PF07963">
    <property type="entry name" value="N_methyl"/>
    <property type="match status" value="1"/>
</dbReference>
<gene>
    <name evidence="3" type="ORF">I596_755</name>
</gene>
<keyword evidence="2" id="KW-1133">Transmembrane helix</keyword>
<dbReference type="RefSeq" id="WP_150131995.1">
    <property type="nucleotide sequence ID" value="NZ_CP015249.1"/>
</dbReference>